<gene>
    <name evidence="1" type="ORF">RR48_00024</name>
</gene>
<evidence type="ECO:0000313" key="2">
    <source>
        <dbReference type="Proteomes" id="UP000053240"/>
    </source>
</evidence>
<comment type="caution">
    <text evidence="1">The sequence shown here is derived from an EMBL/GenBank/DDBJ whole genome shotgun (WGS) entry which is preliminary data.</text>
</comment>
<dbReference type="STRING" id="76193.A0A0N1IKZ3"/>
<dbReference type="AlphaFoldDB" id="A0A0N1IKZ3"/>
<accession>A0A0N1IKZ3</accession>
<reference evidence="1 2" key="1">
    <citation type="journal article" date="2015" name="Nat. Commun.">
        <title>Outbred genome sequencing and CRISPR/Cas9 gene editing in butterflies.</title>
        <authorList>
            <person name="Li X."/>
            <person name="Fan D."/>
            <person name="Zhang W."/>
            <person name="Liu G."/>
            <person name="Zhang L."/>
            <person name="Zhao L."/>
            <person name="Fang X."/>
            <person name="Chen L."/>
            <person name="Dong Y."/>
            <person name="Chen Y."/>
            <person name="Ding Y."/>
            <person name="Zhao R."/>
            <person name="Feng M."/>
            <person name="Zhu Y."/>
            <person name="Feng Y."/>
            <person name="Jiang X."/>
            <person name="Zhu D."/>
            <person name="Xiang H."/>
            <person name="Feng X."/>
            <person name="Li S."/>
            <person name="Wang J."/>
            <person name="Zhang G."/>
            <person name="Kronforst M.R."/>
            <person name="Wang W."/>
        </authorList>
    </citation>
    <scope>NUCLEOTIDE SEQUENCE [LARGE SCALE GENOMIC DNA]</scope>
    <source>
        <strain evidence="1">Ya'a_city_454_Pm</strain>
        <tissue evidence="1">Whole body</tissue>
    </source>
</reference>
<evidence type="ECO:0000313" key="1">
    <source>
        <dbReference type="EMBL" id="KPJ21388.1"/>
    </source>
</evidence>
<sequence length="87" mass="10429">MEVYVHRDKDLELAKHIAYVHQHSSQPPSRLRALPMRLMRRYLALTKRKQPVVPRALADYLVCQYTYTTADKISITRHKRQRQEQLD</sequence>
<dbReference type="InParanoid" id="A0A0N1IKZ3"/>
<keyword evidence="2" id="KW-1185">Reference proteome</keyword>
<name>A0A0N1IKZ3_PAPMA</name>
<dbReference type="Proteomes" id="UP000053240">
    <property type="component" value="Unassembled WGS sequence"/>
</dbReference>
<protein>
    <submittedName>
        <fullName evidence="1">DNA replication licensing factor mcm7-A</fullName>
    </submittedName>
</protein>
<proteinExistence type="predicted"/>
<organism evidence="1 2">
    <name type="scientific">Papilio machaon</name>
    <name type="common">Old World swallowtail butterfly</name>
    <dbReference type="NCBI Taxonomy" id="76193"/>
    <lineage>
        <taxon>Eukaryota</taxon>
        <taxon>Metazoa</taxon>
        <taxon>Ecdysozoa</taxon>
        <taxon>Arthropoda</taxon>
        <taxon>Hexapoda</taxon>
        <taxon>Insecta</taxon>
        <taxon>Pterygota</taxon>
        <taxon>Neoptera</taxon>
        <taxon>Endopterygota</taxon>
        <taxon>Lepidoptera</taxon>
        <taxon>Glossata</taxon>
        <taxon>Ditrysia</taxon>
        <taxon>Papilionoidea</taxon>
        <taxon>Papilionidae</taxon>
        <taxon>Papilioninae</taxon>
        <taxon>Papilio</taxon>
    </lineage>
</organism>
<dbReference type="EMBL" id="LADJ01042073">
    <property type="protein sequence ID" value="KPJ21388.1"/>
    <property type="molecule type" value="Genomic_DNA"/>
</dbReference>